<name>A0A8J5XKE4_DIALT</name>
<protein>
    <submittedName>
        <fullName evidence="1">Uncharacterized protein</fullName>
    </submittedName>
</protein>
<reference evidence="1" key="1">
    <citation type="submission" date="2021-05" db="EMBL/GenBank/DDBJ databases">
        <title>The genome of the haptophyte Pavlova lutheri (Diacronema luteri, Pavlovales) - a model for lipid biosynthesis in eukaryotic algae.</title>
        <authorList>
            <person name="Hulatt C.J."/>
            <person name="Posewitz M.C."/>
        </authorList>
    </citation>
    <scope>NUCLEOTIDE SEQUENCE</scope>
    <source>
        <strain evidence="1">NIVA-4/92</strain>
    </source>
</reference>
<proteinExistence type="predicted"/>
<dbReference type="Proteomes" id="UP000751190">
    <property type="component" value="Unassembled WGS sequence"/>
</dbReference>
<evidence type="ECO:0000313" key="2">
    <source>
        <dbReference type="Proteomes" id="UP000751190"/>
    </source>
</evidence>
<dbReference type="EMBL" id="JAGTXO010000001">
    <property type="protein sequence ID" value="KAG8470921.1"/>
    <property type="molecule type" value="Genomic_DNA"/>
</dbReference>
<gene>
    <name evidence="1" type="ORF">KFE25_009342</name>
</gene>
<dbReference type="OrthoDB" id="10436682at2759"/>
<dbReference type="AlphaFoldDB" id="A0A8J5XKE4"/>
<comment type="caution">
    <text evidence="1">The sequence shown here is derived from an EMBL/GenBank/DDBJ whole genome shotgun (WGS) entry which is preliminary data.</text>
</comment>
<organism evidence="1 2">
    <name type="scientific">Diacronema lutheri</name>
    <name type="common">Unicellular marine alga</name>
    <name type="synonym">Monochrysis lutheri</name>
    <dbReference type="NCBI Taxonomy" id="2081491"/>
    <lineage>
        <taxon>Eukaryota</taxon>
        <taxon>Haptista</taxon>
        <taxon>Haptophyta</taxon>
        <taxon>Pavlovophyceae</taxon>
        <taxon>Pavlovales</taxon>
        <taxon>Pavlovaceae</taxon>
        <taxon>Diacronema</taxon>
    </lineage>
</organism>
<accession>A0A8J5XKE4</accession>
<evidence type="ECO:0000313" key="1">
    <source>
        <dbReference type="EMBL" id="KAG8470921.1"/>
    </source>
</evidence>
<sequence>MASAHVARGVGLTAAAFCGYKAVELLLDFPEPCRLMLEQAREHPLVAERVGSEVRRSFFWTGRVTDKRAAVQIPVWGERGRATLVGRAVCSPREGSSTASGSVARAWDVLCLEIESPGQNPPPQSLMPEVPQASLEEMAKHAAFHRALARPSA</sequence>
<keyword evidence="2" id="KW-1185">Reference proteome</keyword>